<evidence type="ECO:0000313" key="3">
    <source>
        <dbReference type="Proteomes" id="UP000053676"/>
    </source>
</evidence>
<dbReference type="Proteomes" id="UP000053676">
    <property type="component" value="Unassembled WGS sequence"/>
</dbReference>
<reference evidence="3" key="1">
    <citation type="journal article" date="2014" name="Nat. Genet.">
        <title>Genome of the human hookworm Necator americanus.</title>
        <authorList>
            <person name="Tang Y.T."/>
            <person name="Gao X."/>
            <person name="Rosa B.A."/>
            <person name="Abubucker S."/>
            <person name="Hallsworth-Pepin K."/>
            <person name="Martin J."/>
            <person name="Tyagi R."/>
            <person name="Heizer E."/>
            <person name="Zhang X."/>
            <person name="Bhonagiri-Palsikar V."/>
            <person name="Minx P."/>
            <person name="Warren W.C."/>
            <person name="Wang Q."/>
            <person name="Zhan B."/>
            <person name="Hotez P.J."/>
            <person name="Sternberg P.W."/>
            <person name="Dougall A."/>
            <person name="Gaze S.T."/>
            <person name="Mulvenna J."/>
            <person name="Sotillo J."/>
            <person name="Ranganathan S."/>
            <person name="Rabelo E.M."/>
            <person name="Wilson R.K."/>
            <person name="Felgner P.L."/>
            <person name="Bethony J."/>
            <person name="Hawdon J.M."/>
            <person name="Gasser R.B."/>
            <person name="Loukas A."/>
            <person name="Mitreva M."/>
        </authorList>
    </citation>
    <scope>NUCLEOTIDE SEQUENCE [LARGE SCALE GENOMIC DNA]</scope>
</reference>
<dbReference type="OrthoDB" id="10682489at2759"/>
<dbReference type="EMBL" id="KI660267">
    <property type="protein sequence ID" value="ETN75860.1"/>
    <property type="molecule type" value="Genomic_DNA"/>
</dbReference>
<feature type="compositionally biased region" description="Polar residues" evidence="1">
    <location>
        <begin position="23"/>
        <end position="34"/>
    </location>
</feature>
<dbReference type="KEGG" id="nai:NECAME_03633"/>
<feature type="compositionally biased region" description="Basic residues" evidence="1">
    <location>
        <begin position="130"/>
        <end position="146"/>
    </location>
</feature>
<evidence type="ECO:0000256" key="1">
    <source>
        <dbReference type="SAM" id="MobiDB-lite"/>
    </source>
</evidence>
<proteinExistence type="predicted"/>
<feature type="region of interest" description="Disordered" evidence="1">
    <location>
        <begin position="17"/>
        <end position="39"/>
    </location>
</feature>
<feature type="region of interest" description="Disordered" evidence="1">
    <location>
        <begin position="161"/>
        <end position="374"/>
    </location>
</feature>
<protein>
    <submittedName>
        <fullName evidence="2">Uncharacterized protein</fullName>
    </submittedName>
</protein>
<dbReference type="AlphaFoldDB" id="W2T1J0"/>
<feature type="region of interest" description="Disordered" evidence="1">
    <location>
        <begin position="124"/>
        <end position="146"/>
    </location>
</feature>
<feature type="compositionally biased region" description="Low complexity" evidence="1">
    <location>
        <begin position="203"/>
        <end position="270"/>
    </location>
</feature>
<name>W2T1J0_NECAM</name>
<gene>
    <name evidence="2" type="ORF">NECAME_03633</name>
</gene>
<accession>W2T1J0</accession>
<sequence>MTTPTSAEHLEVALRATKMPTIPKTSNRSKSSATFLKENEQSKRAIEGVKIAKIQQREAVPVPHNDFFGKPKLMVKDGVVQRVGTKDQDPLDELVPLLESSHLSQRMITLLKLLAASMENAKKQNLVQRRERKRQHIQRKQRRRSSIAQIRRHVRVTTFTKHHKHINLAKGQTSGKQSKPRRALRAPSTVTSPHSFRTHRPKTTTTTRSTAAPSTTTIKLTASTTLRPSSTTTTTEPTTATKKTSTRGWKTTQRSTTTPTTTSTTTVKTPLNRSPILHTAGPPAPTKPKTTTTTRSTAAPSTTTIKLTTSTTLRPSSTTTTTEPTTATKKTSTRRWTTTQRSTTTPTTTSTTTAKAPLNRSPVLHTAGPPAPTK</sequence>
<feature type="compositionally biased region" description="Low complexity" evidence="1">
    <location>
        <begin position="287"/>
        <end position="358"/>
    </location>
</feature>
<evidence type="ECO:0000313" key="2">
    <source>
        <dbReference type="EMBL" id="ETN75860.1"/>
    </source>
</evidence>
<organism evidence="2 3">
    <name type="scientific">Necator americanus</name>
    <name type="common">Human hookworm</name>
    <dbReference type="NCBI Taxonomy" id="51031"/>
    <lineage>
        <taxon>Eukaryota</taxon>
        <taxon>Metazoa</taxon>
        <taxon>Ecdysozoa</taxon>
        <taxon>Nematoda</taxon>
        <taxon>Chromadorea</taxon>
        <taxon>Rhabditida</taxon>
        <taxon>Rhabditina</taxon>
        <taxon>Rhabditomorpha</taxon>
        <taxon>Strongyloidea</taxon>
        <taxon>Ancylostomatidae</taxon>
        <taxon>Bunostominae</taxon>
        <taxon>Necator</taxon>
    </lineage>
</organism>
<keyword evidence="3" id="KW-1185">Reference proteome</keyword>